<organism evidence="1 2">
    <name type="scientific">Natronospira proteinivora</name>
    <dbReference type="NCBI Taxonomy" id="1807133"/>
    <lineage>
        <taxon>Bacteria</taxon>
        <taxon>Pseudomonadati</taxon>
        <taxon>Pseudomonadota</taxon>
        <taxon>Gammaproteobacteria</taxon>
        <taxon>Natronospirales</taxon>
        <taxon>Natronospiraceae</taxon>
        <taxon>Natronospira</taxon>
    </lineage>
</organism>
<dbReference type="Proteomes" id="UP001523550">
    <property type="component" value="Unassembled WGS sequence"/>
</dbReference>
<dbReference type="RefSeq" id="WP_253448150.1">
    <property type="nucleotide sequence ID" value="NZ_JALJYF010000002.1"/>
</dbReference>
<dbReference type="EMBL" id="JALJYF010000002">
    <property type="protein sequence ID" value="MCP1727635.1"/>
    <property type="molecule type" value="Genomic_DNA"/>
</dbReference>
<evidence type="ECO:0000313" key="2">
    <source>
        <dbReference type="Proteomes" id="UP001523550"/>
    </source>
</evidence>
<proteinExistence type="predicted"/>
<dbReference type="PANTHER" id="PTHR40455:SF1">
    <property type="entry name" value="ANTITOXIN HIGA"/>
    <property type="match status" value="1"/>
</dbReference>
<evidence type="ECO:0000313" key="1">
    <source>
        <dbReference type="EMBL" id="MCP1727635.1"/>
    </source>
</evidence>
<dbReference type="PANTHER" id="PTHR40455">
    <property type="entry name" value="ANTITOXIN HIGA"/>
    <property type="match status" value="1"/>
</dbReference>
<sequence>MDIRPIHNEQDYEAALARINALMEAEPGSEASDELDILSTLVEAYEAEHHSIEAPDPVAAIKFRMEQAGLSRKDLEPYLGHSGRVAEVLNYKRGLSLQMIRRLHSGLGIPLESLIQPFDKAS</sequence>
<comment type="caution">
    <text evidence="1">The sequence shown here is derived from an EMBL/GenBank/DDBJ whole genome shotgun (WGS) entry which is preliminary data.</text>
</comment>
<accession>A0ABT1G8L5</accession>
<dbReference type="InterPro" id="IPR039060">
    <property type="entry name" value="Antitox_HigA"/>
</dbReference>
<protein>
    <submittedName>
        <fullName evidence="1">HTH-type transcriptional regulator/antitoxin HigA</fullName>
    </submittedName>
</protein>
<gene>
    <name evidence="1" type="ORF">J2T60_001635</name>
</gene>
<name>A0ABT1G8L5_9GAMM</name>
<reference evidence="1 2" key="1">
    <citation type="submission" date="2022-03" db="EMBL/GenBank/DDBJ databases">
        <title>Genomic Encyclopedia of Type Strains, Phase III (KMG-III): the genomes of soil and plant-associated and newly described type strains.</title>
        <authorList>
            <person name="Whitman W."/>
        </authorList>
    </citation>
    <scope>NUCLEOTIDE SEQUENCE [LARGE SCALE GENOMIC DNA]</scope>
    <source>
        <strain evidence="1 2">BSker1</strain>
    </source>
</reference>
<keyword evidence="2" id="KW-1185">Reference proteome</keyword>